<evidence type="ECO:0000313" key="1">
    <source>
        <dbReference type="EMBL" id="GAA3162362.1"/>
    </source>
</evidence>
<keyword evidence="2" id="KW-1185">Reference proteome</keyword>
<evidence type="ECO:0000313" key="2">
    <source>
        <dbReference type="Proteomes" id="UP001499924"/>
    </source>
</evidence>
<proteinExistence type="predicted"/>
<dbReference type="RefSeq" id="WP_344687828.1">
    <property type="nucleotide sequence ID" value="NZ_BAAAVV010000002.1"/>
</dbReference>
<organism evidence="1 2">
    <name type="scientific">Blastococcus jejuensis</name>
    <dbReference type="NCBI Taxonomy" id="351224"/>
    <lineage>
        <taxon>Bacteria</taxon>
        <taxon>Bacillati</taxon>
        <taxon>Actinomycetota</taxon>
        <taxon>Actinomycetes</taxon>
        <taxon>Geodermatophilales</taxon>
        <taxon>Geodermatophilaceae</taxon>
        <taxon>Blastococcus</taxon>
    </lineage>
</organism>
<protein>
    <submittedName>
        <fullName evidence="1">DUF6448 family protein</fullName>
    </submittedName>
</protein>
<name>A0ABP6P0B0_9ACTN</name>
<accession>A0ABP6P0B0</accession>
<sequence>MPPHCDSLDGPVVTAARRALADNDPGVVLPYVSVVAEDEVRRTFEMAARARDHGPEAAEVADRWFFETVVRLHRAGEGAPFTGLKPAGLDVGPAIPEAERALETGSADRLADVLCALVREQAVSRLAAARALRAKAGDDGVAAARESVEAALGLQVWAHGVYRQVTGPAHGHGAAHGSAAEE</sequence>
<dbReference type="EMBL" id="BAAAVV010000002">
    <property type="protein sequence ID" value="GAA3162362.1"/>
    <property type="molecule type" value="Genomic_DNA"/>
</dbReference>
<dbReference type="Pfam" id="PF20046">
    <property type="entry name" value="DUF6448"/>
    <property type="match status" value="1"/>
</dbReference>
<reference evidence="2" key="1">
    <citation type="journal article" date="2019" name="Int. J. Syst. Evol. Microbiol.">
        <title>The Global Catalogue of Microorganisms (GCM) 10K type strain sequencing project: providing services to taxonomists for standard genome sequencing and annotation.</title>
        <authorList>
            <consortium name="The Broad Institute Genomics Platform"/>
            <consortium name="The Broad Institute Genome Sequencing Center for Infectious Disease"/>
            <person name="Wu L."/>
            <person name="Ma J."/>
        </authorList>
    </citation>
    <scope>NUCLEOTIDE SEQUENCE [LARGE SCALE GENOMIC DNA]</scope>
    <source>
        <strain evidence="2">JCM 15614</strain>
    </source>
</reference>
<dbReference type="Proteomes" id="UP001499924">
    <property type="component" value="Unassembled WGS sequence"/>
</dbReference>
<comment type="caution">
    <text evidence="1">The sequence shown here is derived from an EMBL/GenBank/DDBJ whole genome shotgun (WGS) entry which is preliminary data.</text>
</comment>
<gene>
    <name evidence="1" type="ORF">GCM10010531_12690</name>
</gene>
<dbReference type="InterPro" id="IPR045613">
    <property type="entry name" value="DUF6448"/>
</dbReference>